<dbReference type="CDD" id="cd02257">
    <property type="entry name" value="Peptidase_C19"/>
    <property type="match status" value="1"/>
</dbReference>
<dbReference type="Pfam" id="PF00443">
    <property type="entry name" value="UCH"/>
    <property type="match status" value="1"/>
</dbReference>
<dbReference type="PROSITE" id="PS00972">
    <property type="entry name" value="USP_1"/>
    <property type="match status" value="1"/>
</dbReference>
<keyword evidence="4" id="KW-1185">Reference proteome</keyword>
<accession>A0ABQ9YH96</accession>
<dbReference type="PROSITE" id="PS50235">
    <property type="entry name" value="USP_3"/>
    <property type="match status" value="1"/>
</dbReference>
<feature type="region of interest" description="Disordered" evidence="1">
    <location>
        <begin position="1"/>
        <end position="72"/>
    </location>
</feature>
<gene>
    <name evidence="3" type="ORF">BLNAU_1662</name>
</gene>
<dbReference type="PANTHER" id="PTHR21646">
    <property type="entry name" value="UBIQUITIN CARBOXYL-TERMINAL HYDROLASE"/>
    <property type="match status" value="1"/>
</dbReference>
<dbReference type="GO" id="GO:0004843">
    <property type="term" value="F:cysteine-type deubiquitinase activity"/>
    <property type="evidence" value="ECO:0007669"/>
    <property type="project" value="UniProtKB-EC"/>
</dbReference>
<dbReference type="Gene3D" id="3.90.70.10">
    <property type="entry name" value="Cysteine proteinases"/>
    <property type="match status" value="1"/>
</dbReference>
<dbReference type="InterPro" id="IPR050185">
    <property type="entry name" value="Ub_carboxyl-term_hydrolase"/>
</dbReference>
<evidence type="ECO:0000259" key="2">
    <source>
        <dbReference type="PROSITE" id="PS50235"/>
    </source>
</evidence>
<keyword evidence="3" id="KW-0378">Hydrolase</keyword>
<dbReference type="InterPro" id="IPR018200">
    <property type="entry name" value="USP_CS"/>
</dbReference>
<evidence type="ECO:0000313" key="3">
    <source>
        <dbReference type="EMBL" id="KAK2963129.1"/>
    </source>
</evidence>
<feature type="domain" description="USP" evidence="2">
    <location>
        <begin position="106"/>
        <end position="487"/>
    </location>
</feature>
<dbReference type="EC" id="3.4.19.12" evidence="3"/>
<dbReference type="InterPro" id="IPR028889">
    <property type="entry name" value="USP"/>
</dbReference>
<dbReference type="EMBL" id="JARBJD010000007">
    <property type="protein sequence ID" value="KAK2963129.1"/>
    <property type="molecule type" value="Genomic_DNA"/>
</dbReference>
<protein>
    <submittedName>
        <fullName evidence="3">Ubiquitin carboxyl-terminal hydrolase 8</fullName>
        <ecNumber evidence="3">3.4.19.12</ecNumber>
    </submittedName>
</protein>
<reference evidence="3 4" key="1">
    <citation type="journal article" date="2022" name="bioRxiv">
        <title>Genomics of Preaxostyla Flagellates Illuminates Evolutionary Transitions and the Path Towards Mitochondrial Loss.</title>
        <authorList>
            <person name="Novak L.V.F."/>
            <person name="Treitli S.C."/>
            <person name="Pyrih J."/>
            <person name="Halakuc P."/>
            <person name="Pipaliya S.V."/>
            <person name="Vacek V."/>
            <person name="Brzon O."/>
            <person name="Soukal P."/>
            <person name="Eme L."/>
            <person name="Dacks J.B."/>
            <person name="Karnkowska A."/>
            <person name="Elias M."/>
            <person name="Hampl V."/>
        </authorList>
    </citation>
    <scope>NUCLEOTIDE SEQUENCE [LARGE SCALE GENOMIC DNA]</scope>
    <source>
        <strain evidence="3">NAU3</strain>
        <tissue evidence="3">Gut</tissue>
    </source>
</reference>
<comment type="caution">
    <text evidence="3">The sequence shown here is derived from an EMBL/GenBank/DDBJ whole genome shotgun (WGS) entry which is preliminary data.</text>
</comment>
<evidence type="ECO:0000313" key="4">
    <source>
        <dbReference type="Proteomes" id="UP001281761"/>
    </source>
</evidence>
<dbReference type="InterPro" id="IPR001394">
    <property type="entry name" value="Peptidase_C19_UCH"/>
</dbReference>
<dbReference type="Proteomes" id="UP001281761">
    <property type="component" value="Unassembled WGS sequence"/>
</dbReference>
<dbReference type="InterPro" id="IPR038765">
    <property type="entry name" value="Papain-like_cys_pep_sf"/>
</dbReference>
<organism evidence="3 4">
    <name type="scientific">Blattamonas nauphoetae</name>
    <dbReference type="NCBI Taxonomy" id="2049346"/>
    <lineage>
        <taxon>Eukaryota</taxon>
        <taxon>Metamonada</taxon>
        <taxon>Preaxostyla</taxon>
        <taxon>Oxymonadida</taxon>
        <taxon>Blattamonas</taxon>
    </lineage>
</organism>
<feature type="compositionally biased region" description="Polar residues" evidence="1">
    <location>
        <begin position="63"/>
        <end position="72"/>
    </location>
</feature>
<name>A0ABQ9YH96_9EUKA</name>
<proteinExistence type="predicted"/>
<feature type="compositionally biased region" description="Basic and acidic residues" evidence="1">
    <location>
        <begin position="1"/>
        <end position="59"/>
    </location>
</feature>
<dbReference type="SUPFAM" id="SSF54001">
    <property type="entry name" value="Cysteine proteinases"/>
    <property type="match status" value="1"/>
</dbReference>
<sequence length="490" mass="55873">MEEEEERKRRMEEEEERKRRMEEDERKREMEKEEEHKRQEQIRRRAERKQREEESRTYRDPNASITSLNPQFSTASFNPISRNASRAQLVPSYLTGIGLYLSSPSAGLPNIGNTCYMNSALQCLSHILPLKTFINDPNFSFTKIPPARPYTKHTQSTIHKKYNSLYNLSVSVANVMMTITTDRPGVAHTSLVTAVHSALGSVNRQFSGYGQQDSHEALVAFLDALHETTERKSSKWSGAQPETDEETEYRVVLNVGLSDTRRMQSEHEQLFAKGYQRFLYENGSVVSHTVMGLMGGTVLCKDCSTCSVKLQPFSVLSLSLPTRRSSYYSSQSSCTLSSLFENLSECDDVSDFKCETCKKKRTIKHGLFVAHWPKVLLLHFNRFACTTGRFFQKNSTPVDFPDRLPIEMIHKSFESFEETMQIRVPLPPHSYRLIGSINHSGSMSGGHYTFTGLSAEGQWTRHSDSHSSEATTPKRSSETYICVYIRNGTE</sequence>
<evidence type="ECO:0000256" key="1">
    <source>
        <dbReference type="SAM" id="MobiDB-lite"/>
    </source>
</evidence>